<dbReference type="Gene3D" id="3.30.750.24">
    <property type="entry name" value="STAS domain"/>
    <property type="match status" value="1"/>
</dbReference>
<proteinExistence type="predicted"/>
<dbReference type="EMBL" id="JARRAG010000002">
    <property type="protein sequence ID" value="MDG3004210.1"/>
    <property type="molecule type" value="Genomic_DNA"/>
</dbReference>
<dbReference type="CDD" id="cd07043">
    <property type="entry name" value="STAS_anti-anti-sigma_factors"/>
    <property type="match status" value="1"/>
</dbReference>
<dbReference type="RefSeq" id="WP_277860571.1">
    <property type="nucleotide sequence ID" value="NZ_JARRAG010000002.1"/>
</dbReference>
<feature type="domain" description="STAS" evidence="1">
    <location>
        <begin position="32"/>
        <end position="114"/>
    </location>
</feature>
<gene>
    <name evidence="2" type="ORF">PZE19_10520</name>
</gene>
<comment type="caution">
    <text evidence="2">The sequence shown here is derived from an EMBL/GenBank/DDBJ whole genome shotgun (WGS) entry which is preliminary data.</text>
</comment>
<accession>A0ABT6FA02</accession>
<organism evidence="2 3">
    <name type="scientific">Paludisphaera mucosa</name>
    <dbReference type="NCBI Taxonomy" id="3030827"/>
    <lineage>
        <taxon>Bacteria</taxon>
        <taxon>Pseudomonadati</taxon>
        <taxon>Planctomycetota</taxon>
        <taxon>Planctomycetia</taxon>
        <taxon>Isosphaerales</taxon>
        <taxon>Isosphaeraceae</taxon>
        <taxon>Paludisphaera</taxon>
    </lineage>
</organism>
<dbReference type="Pfam" id="PF01740">
    <property type="entry name" value="STAS"/>
    <property type="match status" value="1"/>
</dbReference>
<sequence>MLNFTTSEAAGVLIVSFEAVDEENMEWQFSQRDWLYKAIESREDGRFALDLTDIGYLASSEIGFLVTVKRRVDRRKGQLVLFGVAPYVFDIFKTMNLQKILDVADTRNAALAKLRN</sequence>
<dbReference type="Proteomes" id="UP001216907">
    <property type="component" value="Unassembled WGS sequence"/>
</dbReference>
<name>A0ABT6FA02_9BACT</name>
<evidence type="ECO:0000313" key="3">
    <source>
        <dbReference type="Proteomes" id="UP001216907"/>
    </source>
</evidence>
<reference evidence="2 3" key="1">
    <citation type="submission" date="2023-03" db="EMBL/GenBank/DDBJ databases">
        <title>Paludisphaera mucosa sp. nov. a novel planctomycete from northern fen.</title>
        <authorList>
            <person name="Ivanova A."/>
        </authorList>
    </citation>
    <scope>NUCLEOTIDE SEQUENCE [LARGE SCALE GENOMIC DNA]</scope>
    <source>
        <strain evidence="2 3">Pla2</strain>
    </source>
</reference>
<evidence type="ECO:0000313" key="2">
    <source>
        <dbReference type="EMBL" id="MDG3004210.1"/>
    </source>
</evidence>
<dbReference type="SUPFAM" id="SSF52091">
    <property type="entry name" value="SpoIIaa-like"/>
    <property type="match status" value="1"/>
</dbReference>
<protein>
    <submittedName>
        <fullName evidence="2">STAS domain-containing protein</fullName>
    </submittedName>
</protein>
<dbReference type="PROSITE" id="PS50801">
    <property type="entry name" value="STAS"/>
    <property type="match status" value="1"/>
</dbReference>
<evidence type="ECO:0000259" key="1">
    <source>
        <dbReference type="PROSITE" id="PS50801"/>
    </source>
</evidence>
<dbReference type="InterPro" id="IPR002645">
    <property type="entry name" value="STAS_dom"/>
</dbReference>
<keyword evidence="3" id="KW-1185">Reference proteome</keyword>
<dbReference type="InterPro" id="IPR036513">
    <property type="entry name" value="STAS_dom_sf"/>
</dbReference>